<keyword evidence="1 3" id="KW-0479">Metal-binding</keyword>
<dbReference type="GO" id="GO:0009055">
    <property type="term" value="F:electron transfer activity"/>
    <property type="evidence" value="ECO:0007669"/>
    <property type="project" value="InterPro"/>
</dbReference>
<keyword evidence="3" id="KW-0349">Heme</keyword>
<evidence type="ECO:0000256" key="1">
    <source>
        <dbReference type="ARBA" id="ARBA00022723"/>
    </source>
</evidence>
<dbReference type="GO" id="GO:0020037">
    <property type="term" value="F:heme binding"/>
    <property type="evidence" value="ECO:0007669"/>
    <property type="project" value="InterPro"/>
</dbReference>
<evidence type="ECO:0000313" key="5">
    <source>
        <dbReference type="EMBL" id="QOV87336.1"/>
    </source>
</evidence>
<dbReference type="InterPro" id="IPR009056">
    <property type="entry name" value="Cyt_c-like_dom"/>
</dbReference>
<evidence type="ECO:0000256" key="3">
    <source>
        <dbReference type="PROSITE-ProRule" id="PRU00433"/>
    </source>
</evidence>
<dbReference type="KEGG" id="hbs:IPV69_13655"/>
<keyword evidence="2 3" id="KW-0408">Iron</keyword>
<dbReference type="Pfam" id="PF07635">
    <property type="entry name" value="PSCyt1"/>
    <property type="match status" value="1"/>
</dbReference>
<gene>
    <name evidence="5" type="ORF">IPV69_13655</name>
</gene>
<dbReference type="InterPro" id="IPR011429">
    <property type="entry name" value="Cyt_c_Planctomycete-type"/>
</dbReference>
<name>A0A7M2WPE6_9BACT</name>
<proteinExistence type="predicted"/>
<evidence type="ECO:0000313" key="6">
    <source>
        <dbReference type="Proteomes" id="UP000593765"/>
    </source>
</evidence>
<dbReference type="InterPro" id="IPR022655">
    <property type="entry name" value="DUF1553"/>
</dbReference>
<dbReference type="PANTHER" id="PTHR35889">
    <property type="entry name" value="CYCLOINULO-OLIGOSACCHARIDE FRUCTANOTRANSFERASE-RELATED"/>
    <property type="match status" value="1"/>
</dbReference>
<dbReference type="AlphaFoldDB" id="A0A7M2WPE6"/>
<dbReference type="InterPro" id="IPR011444">
    <property type="entry name" value="DUF1549"/>
</dbReference>
<accession>A0A7M2WPE6</accession>
<sequence length="1134" mass="125319">MARQLGIKSRSPGKSSVVDSALRRGFLVALTASVLLSARPAVAASGEPTPEQAKFFESKVRPVLVESCVKCHGESKQKGRLRLDTLADTLKGGDTGPALVAGDPSKSLLIKAIGYKDQDLQMPPDEELSADKIKVLTDWVAMGAPWPATDAKIAAVGGLVGKKRTIRDQDRQFWSFQPVKDSAPPAIADDNWSKNAIDRFVLARLQSEGLSPAREADRVTLIRRATFDLSGLPPTPAEIDAFVADKSPDAYEKLIDRLLASPHYGERYGRHWLDVVRYAESDGFRQDAYRTNAWMYRDYVVASLNADKPYDQFVKEQLAGDELFPDSSEARIATGYLRHGMYEYNQKNAEGQWSDSINDLTDVTSDAFIGLSMGCARCHDHKFDPILQTDYFRLQAFLKPILPRNDLPASPGVDLKSYNAEMAKWEAKTKKLRDEIAAIEAPARKFITERMIGRFPPEVQAMVSKPYDQQLPYEKQLTYLVQRQVDGDLLKLDDRIKGAEKDRLVALRIELSKYDDDRPKELPTALCATDVGPVAPPTMIPGDPQKRHLDPGYPVVLDHLKLPTPAITASQTSTGRRTALANWITTPTNPLTTRVIANRIWQWHFGHGLVRTSSDYGTLGEKPSHPELLDYLTARFIEGGWSMKAMHRLIMTSATYRQAALREVPEIAKLKDPENRLHWRFDTRRLQAEQIRDAMLAASGELKLDVTSGPSIDYTAPARTIHTKLVRNARDPLLEVFDVAESFGSVANRNVTTTPTQSLLMVNGDWVLKRAAAFAQRLAKESPSADPASRAETAYKIAFGRLPTDAERKAVVAFLSQERKAPVVAVATPAATPATKPSSPDHDPMNDINEMPITQVMPQTGGQAVLMRNANPVDMLKMPRDGKLFGDEFTIEAYVLLESIYENANVRVIASQWNGVQTSPGWSLGVTSEKSKHQPRNLILQVIGAEAEGRKGGYEVIASNLRLELHKVYYVGVTVKMTDTSDKGITFWMKEVGDMDAPLRTAKVKHTVTGPIASASPLMIGGRDDPSGKPAHGWDGLIGEVRIATATAKAEDILWNDGELKEIVGHWRFEESPGFLKEVAGRTPDLVRMTSKAVKSKTEPKATTVAPASALKIDPALIDLCHVLLNSNEFLYVD</sequence>
<organism evidence="5 6">
    <name type="scientific">Humisphaera borealis</name>
    <dbReference type="NCBI Taxonomy" id="2807512"/>
    <lineage>
        <taxon>Bacteria</taxon>
        <taxon>Pseudomonadati</taxon>
        <taxon>Planctomycetota</taxon>
        <taxon>Phycisphaerae</taxon>
        <taxon>Tepidisphaerales</taxon>
        <taxon>Tepidisphaeraceae</taxon>
        <taxon>Humisphaera</taxon>
    </lineage>
</organism>
<dbReference type="SUPFAM" id="SSF49899">
    <property type="entry name" value="Concanavalin A-like lectins/glucanases"/>
    <property type="match status" value="1"/>
</dbReference>
<dbReference type="Pfam" id="PF07587">
    <property type="entry name" value="PSD1"/>
    <property type="match status" value="1"/>
</dbReference>
<dbReference type="Proteomes" id="UP000593765">
    <property type="component" value="Chromosome"/>
</dbReference>
<dbReference type="Pfam" id="PF07583">
    <property type="entry name" value="PSCyt2"/>
    <property type="match status" value="1"/>
</dbReference>
<dbReference type="Gene3D" id="2.60.120.200">
    <property type="match status" value="1"/>
</dbReference>
<dbReference type="EMBL" id="CP063458">
    <property type="protein sequence ID" value="QOV87336.1"/>
    <property type="molecule type" value="Genomic_DNA"/>
</dbReference>
<feature type="domain" description="Cytochrome c" evidence="4">
    <location>
        <begin position="41"/>
        <end position="262"/>
    </location>
</feature>
<protein>
    <submittedName>
        <fullName evidence="5">PSD1 domain-containing protein</fullName>
    </submittedName>
</protein>
<dbReference type="InterPro" id="IPR013320">
    <property type="entry name" value="ConA-like_dom_sf"/>
</dbReference>
<dbReference type="RefSeq" id="WP_206290236.1">
    <property type="nucleotide sequence ID" value="NZ_CP063458.1"/>
</dbReference>
<dbReference type="GO" id="GO:0046872">
    <property type="term" value="F:metal ion binding"/>
    <property type="evidence" value="ECO:0007669"/>
    <property type="project" value="UniProtKB-KW"/>
</dbReference>
<evidence type="ECO:0000256" key="2">
    <source>
        <dbReference type="ARBA" id="ARBA00023004"/>
    </source>
</evidence>
<dbReference type="PROSITE" id="PS51007">
    <property type="entry name" value="CYTC"/>
    <property type="match status" value="1"/>
</dbReference>
<keyword evidence="6" id="KW-1185">Reference proteome</keyword>
<reference evidence="5 6" key="1">
    <citation type="submission" date="2020-10" db="EMBL/GenBank/DDBJ databases">
        <title>Wide distribution of Phycisphaera-like planctomycetes from WD2101 soil group in peatlands and genome analysis of the first cultivated representative.</title>
        <authorList>
            <person name="Dedysh S.N."/>
            <person name="Beletsky A.V."/>
            <person name="Ivanova A."/>
            <person name="Kulichevskaya I.S."/>
            <person name="Suzina N.E."/>
            <person name="Philippov D.A."/>
            <person name="Rakitin A.L."/>
            <person name="Mardanov A.V."/>
            <person name="Ravin N.V."/>
        </authorList>
    </citation>
    <scope>NUCLEOTIDE SEQUENCE [LARGE SCALE GENOMIC DNA]</scope>
    <source>
        <strain evidence="5 6">M1803</strain>
    </source>
</reference>
<dbReference type="PANTHER" id="PTHR35889:SF3">
    <property type="entry name" value="F-BOX DOMAIN-CONTAINING PROTEIN"/>
    <property type="match status" value="1"/>
</dbReference>
<evidence type="ECO:0000259" key="4">
    <source>
        <dbReference type="PROSITE" id="PS51007"/>
    </source>
</evidence>